<dbReference type="Proteomes" id="UP001165063">
    <property type="component" value="Unassembled WGS sequence"/>
</dbReference>
<dbReference type="PANTHER" id="PTHR34391:SF1">
    <property type="entry name" value="UPF0658 GOLGI APPARATUS MEMBRANE PROTEIN C1952.10C-RELATED"/>
    <property type="match status" value="1"/>
</dbReference>
<feature type="compositionally biased region" description="Basic residues" evidence="1">
    <location>
        <begin position="28"/>
        <end position="37"/>
    </location>
</feature>
<dbReference type="PANTHER" id="PTHR34391">
    <property type="entry name" value="UPF0658 GOLGI APPARATUS MEMBRANE PROTEIN C1952.10C-RELATED"/>
    <property type="match status" value="1"/>
</dbReference>
<organism evidence="3 4">
    <name type="scientific">Ambrosiozyma monospora</name>
    <name type="common">Yeast</name>
    <name type="synonym">Endomycopsis monosporus</name>
    <dbReference type="NCBI Taxonomy" id="43982"/>
    <lineage>
        <taxon>Eukaryota</taxon>
        <taxon>Fungi</taxon>
        <taxon>Dikarya</taxon>
        <taxon>Ascomycota</taxon>
        <taxon>Saccharomycotina</taxon>
        <taxon>Pichiomycetes</taxon>
        <taxon>Pichiales</taxon>
        <taxon>Pichiaceae</taxon>
        <taxon>Ambrosiozyma</taxon>
    </lineage>
</organism>
<keyword evidence="4" id="KW-1185">Reference proteome</keyword>
<feature type="compositionally biased region" description="Low complexity" evidence="1">
    <location>
        <begin position="38"/>
        <end position="57"/>
    </location>
</feature>
<evidence type="ECO:0000313" key="4">
    <source>
        <dbReference type="Proteomes" id="UP001165063"/>
    </source>
</evidence>
<feature type="transmembrane region" description="Helical" evidence="2">
    <location>
        <begin position="108"/>
        <end position="130"/>
    </location>
</feature>
<feature type="compositionally biased region" description="Low complexity" evidence="1">
    <location>
        <begin position="17"/>
        <end position="27"/>
    </location>
</feature>
<evidence type="ECO:0000256" key="1">
    <source>
        <dbReference type="SAM" id="MobiDB-lite"/>
    </source>
</evidence>
<protein>
    <submittedName>
        <fullName evidence="3">Unnamed protein product</fullName>
    </submittedName>
</protein>
<name>A0A9W7DIH4_AMBMO</name>
<comment type="caution">
    <text evidence="3">The sequence shown here is derived from an EMBL/GenBank/DDBJ whole genome shotgun (WGS) entry which is preliminary data.</text>
</comment>
<feature type="transmembrane region" description="Helical" evidence="2">
    <location>
        <begin position="194"/>
        <end position="213"/>
    </location>
</feature>
<dbReference type="AlphaFoldDB" id="A0A9W7DIH4"/>
<dbReference type="InterPro" id="IPR040410">
    <property type="entry name" value="UPF0658_Golgi"/>
</dbReference>
<feature type="transmembrane region" description="Helical" evidence="2">
    <location>
        <begin position="361"/>
        <end position="380"/>
    </location>
</feature>
<proteinExistence type="predicted"/>
<feature type="region of interest" description="Disordered" evidence="1">
    <location>
        <begin position="1"/>
        <end position="62"/>
    </location>
</feature>
<keyword evidence="2" id="KW-1133">Transmembrane helix</keyword>
<feature type="compositionally biased region" description="Polar residues" evidence="1">
    <location>
        <begin position="472"/>
        <end position="485"/>
    </location>
</feature>
<dbReference type="EMBL" id="BSXU01003816">
    <property type="protein sequence ID" value="GMG40431.1"/>
    <property type="molecule type" value="Genomic_DNA"/>
</dbReference>
<feature type="transmembrane region" description="Helical" evidence="2">
    <location>
        <begin position="247"/>
        <end position="268"/>
    </location>
</feature>
<feature type="transmembrane region" description="Helical" evidence="2">
    <location>
        <begin position="164"/>
        <end position="187"/>
    </location>
</feature>
<feature type="transmembrane region" description="Helical" evidence="2">
    <location>
        <begin position="326"/>
        <end position="349"/>
    </location>
</feature>
<evidence type="ECO:0000256" key="2">
    <source>
        <dbReference type="SAM" id="Phobius"/>
    </source>
</evidence>
<feature type="transmembrane region" description="Helical" evidence="2">
    <location>
        <begin position="301"/>
        <end position="320"/>
    </location>
</feature>
<sequence length="497" mass="55942">MSGNPTVTNRKSHSQTRSNRSRSLSAIRSRRSSRSSRSRSSSSRSRSNRSGGSRGSSHVSEFDGMHREGHVEEEFDPKGQSAKVLDKAFVEKFKDNVWNNDGAWIKTFLILSCFSAVVILAFECALFGLFLTNFKYEIKKGSYNPLLAIYGFYQGYLTDKKYAVAAYLALYIYAEIYQILMTLVVLYTRNVFHLLSSVIFLLIMAIYSGIQYYEMINTLASLNDYQALFSAFKSMLSAHQPIGTVKGLSIVVMALCCLTCVFQAFVGWRLKDKFQRTTGEAIGINSKMVSANTFFNIHRDALLLAFFFCPGYFLQAVIIAPKKNDAEFGCSIAALVISIVVILMADYFASREMKLASITSTAWYILFLAFIIVKLVRIYTENKTDTGDLPGRKSVVAFGAITAFLLICLILLSFKVISNFGLGLYNVYSKNYNWLVKAHDTQPSHGYDDLEENYGNEKLPLTNGSPDADVHSQFSHEQQVQNYNSKHPIPPREELDF</sequence>
<evidence type="ECO:0000313" key="3">
    <source>
        <dbReference type="EMBL" id="GMG40431.1"/>
    </source>
</evidence>
<feature type="region of interest" description="Disordered" evidence="1">
    <location>
        <begin position="458"/>
        <end position="497"/>
    </location>
</feature>
<dbReference type="GO" id="GO:0005794">
    <property type="term" value="C:Golgi apparatus"/>
    <property type="evidence" value="ECO:0007669"/>
    <property type="project" value="TreeGrafter"/>
</dbReference>
<gene>
    <name evidence="3" type="ORF">Amon01_000618800</name>
</gene>
<accession>A0A9W7DIH4</accession>
<reference evidence="3" key="1">
    <citation type="submission" date="2023-04" db="EMBL/GenBank/DDBJ databases">
        <title>Ambrosiozyma monospora NBRC 1965.</title>
        <authorList>
            <person name="Ichikawa N."/>
            <person name="Sato H."/>
            <person name="Tonouchi N."/>
        </authorList>
    </citation>
    <scope>NUCLEOTIDE SEQUENCE</scope>
    <source>
        <strain evidence="3">NBRC 1965</strain>
    </source>
</reference>
<dbReference type="OrthoDB" id="2448307at2759"/>
<keyword evidence="2" id="KW-0812">Transmembrane</keyword>
<feature type="transmembrane region" description="Helical" evidence="2">
    <location>
        <begin position="395"/>
        <end position="414"/>
    </location>
</feature>
<keyword evidence="2" id="KW-0472">Membrane</keyword>